<reference evidence="2" key="1">
    <citation type="journal article" date="2021" name="Proc. Natl. Acad. Sci. U.S.A.">
        <title>A Catalog of Tens of Thousands of Viruses from Human Metagenomes Reveals Hidden Associations with Chronic Diseases.</title>
        <authorList>
            <person name="Tisza M.J."/>
            <person name="Buck C.B."/>
        </authorList>
    </citation>
    <scope>NUCLEOTIDE SEQUENCE</scope>
    <source>
        <strain evidence="2">CtBCr48</strain>
    </source>
</reference>
<sequence>METCYEYYTDEKWACISSDEKKVINRIMELHEAHPDDVIISSHPESNQGVMVAKIPRAWIKLPSPPKKRIMTDEQRREAGERMRNALNKSKKSATIDEDESDE</sequence>
<proteinExistence type="predicted"/>
<evidence type="ECO:0000313" key="2">
    <source>
        <dbReference type="EMBL" id="DAF50299.1"/>
    </source>
</evidence>
<organism evidence="2">
    <name type="scientific">Siphoviridae sp. ctBCr48</name>
    <dbReference type="NCBI Taxonomy" id="2827802"/>
    <lineage>
        <taxon>Viruses</taxon>
        <taxon>Duplodnaviria</taxon>
        <taxon>Heunggongvirae</taxon>
        <taxon>Uroviricota</taxon>
        <taxon>Caudoviricetes</taxon>
    </lineage>
</organism>
<evidence type="ECO:0000256" key="1">
    <source>
        <dbReference type="SAM" id="MobiDB-lite"/>
    </source>
</evidence>
<dbReference type="EMBL" id="BK032595">
    <property type="protein sequence ID" value="DAF50299.1"/>
    <property type="molecule type" value="Genomic_DNA"/>
</dbReference>
<feature type="region of interest" description="Disordered" evidence="1">
    <location>
        <begin position="69"/>
        <end position="103"/>
    </location>
</feature>
<accession>A0A8S5SHI3</accession>
<protein>
    <submittedName>
        <fullName evidence="2">Uncharacterized protein</fullName>
    </submittedName>
</protein>
<feature type="compositionally biased region" description="Basic and acidic residues" evidence="1">
    <location>
        <begin position="70"/>
        <end position="84"/>
    </location>
</feature>
<name>A0A8S5SHI3_9CAUD</name>